<organism evidence="7 8">
    <name type="scientific">Humicola insolens</name>
    <name type="common">Soft-rot fungus</name>
    <dbReference type="NCBI Taxonomy" id="85995"/>
    <lineage>
        <taxon>Eukaryota</taxon>
        <taxon>Fungi</taxon>
        <taxon>Dikarya</taxon>
        <taxon>Ascomycota</taxon>
        <taxon>Pezizomycotina</taxon>
        <taxon>Sordariomycetes</taxon>
        <taxon>Sordariomycetidae</taxon>
        <taxon>Sordariales</taxon>
        <taxon>Chaetomiaceae</taxon>
        <taxon>Mycothermus</taxon>
    </lineage>
</organism>
<name>A0ABR3VGE6_HUMIN</name>
<evidence type="ECO:0000256" key="5">
    <source>
        <dbReference type="ARBA" id="ARBA00023128"/>
    </source>
</evidence>
<evidence type="ECO:0000256" key="3">
    <source>
        <dbReference type="ARBA" id="ARBA00004370"/>
    </source>
</evidence>
<dbReference type="EMBL" id="JAZGSY010000093">
    <property type="protein sequence ID" value="KAL1840938.1"/>
    <property type="molecule type" value="Genomic_DNA"/>
</dbReference>
<keyword evidence="5" id="KW-0496">Mitochondrion</keyword>
<dbReference type="PANTHER" id="PTHR48182">
    <property type="entry name" value="PROTEIN SERAC1"/>
    <property type="match status" value="1"/>
</dbReference>
<evidence type="ECO:0000256" key="1">
    <source>
        <dbReference type="ARBA" id="ARBA00004173"/>
    </source>
</evidence>
<keyword evidence="6" id="KW-0472">Membrane</keyword>
<dbReference type="Gene3D" id="3.40.50.1820">
    <property type="entry name" value="alpha/beta hydrolase"/>
    <property type="match status" value="1"/>
</dbReference>
<evidence type="ECO:0008006" key="9">
    <source>
        <dbReference type="Google" id="ProtNLM"/>
    </source>
</evidence>
<evidence type="ECO:0000256" key="2">
    <source>
        <dbReference type="ARBA" id="ARBA00004240"/>
    </source>
</evidence>
<gene>
    <name evidence="7" type="ORF">VTJ49DRAFT_7597</name>
</gene>
<keyword evidence="8" id="KW-1185">Reference proteome</keyword>
<evidence type="ECO:0000256" key="6">
    <source>
        <dbReference type="ARBA" id="ARBA00023136"/>
    </source>
</evidence>
<keyword evidence="4" id="KW-0256">Endoplasmic reticulum</keyword>
<reference evidence="7 8" key="1">
    <citation type="journal article" date="2024" name="Commun. Biol.">
        <title>Comparative genomic analysis of thermophilic fungi reveals convergent evolutionary adaptations and gene losses.</title>
        <authorList>
            <person name="Steindorff A.S."/>
            <person name="Aguilar-Pontes M.V."/>
            <person name="Robinson A.J."/>
            <person name="Andreopoulos B."/>
            <person name="LaButti K."/>
            <person name="Kuo A."/>
            <person name="Mondo S."/>
            <person name="Riley R."/>
            <person name="Otillar R."/>
            <person name="Haridas S."/>
            <person name="Lipzen A."/>
            <person name="Grimwood J."/>
            <person name="Schmutz J."/>
            <person name="Clum A."/>
            <person name="Reid I.D."/>
            <person name="Moisan M.C."/>
            <person name="Butler G."/>
            <person name="Nguyen T.T.M."/>
            <person name="Dewar K."/>
            <person name="Conant G."/>
            <person name="Drula E."/>
            <person name="Henrissat B."/>
            <person name="Hansel C."/>
            <person name="Singer S."/>
            <person name="Hutchinson M.I."/>
            <person name="de Vries R.P."/>
            <person name="Natvig D.O."/>
            <person name="Powell A.J."/>
            <person name="Tsang A."/>
            <person name="Grigoriev I.V."/>
        </authorList>
    </citation>
    <scope>NUCLEOTIDE SEQUENCE [LARGE SCALE GENOMIC DNA]</scope>
    <source>
        <strain evidence="7 8">CBS 620.91</strain>
    </source>
</reference>
<evidence type="ECO:0000313" key="8">
    <source>
        <dbReference type="Proteomes" id="UP001583172"/>
    </source>
</evidence>
<evidence type="ECO:0000313" key="7">
    <source>
        <dbReference type="EMBL" id="KAL1840938.1"/>
    </source>
</evidence>
<dbReference type="InterPro" id="IPR029058">
    <property type="entry name" value="AB_hydrolase_fold"/>
</dbReference>
<dbReference type="InterPro" id="IPR052374">
    <property type="entry name" value="SERAC1"/>
</dbReference>
<dbReference type="SUPFAM" id="SSF53474">
    <property type="entry name" value="alpha/beta-Hydrolases"/>
    <property type="match status" value="1"/>
</dbReference>
<sequence>MFKFKSIKHRTKSAKVADSILLEVPEDTLGLHTLHDPKGAIFDVVAVHGLGGDSFSTWTEKTEGKLWLRDFLPESPLFRHARIMTYGYDSNAFVNPTVEASTVTIFDIAQNLLSILRDRRKLTRSQGRPIVFVAHSLGGLVVKSALIHTWNRPDSYGDISQSTTAIFFFGTPHQGADVADWASYLGSLTKAVGFRTSKVTDELKRWSAPLRQLANKFSEQITGILIRTFYETRKTNGVLVVNPSSATLNAANEQTYGLREDHVSICRLRENSGSYRTVLDSLQAAITELGLVVHEAEEILGEGKKLEDSSGEQRNSKEHVKLADTMGIGSAQFQQPARVPPTTEYSSLALETGSQVHFPEFISKGDSNPGPISDDIDYYCNTGPPFKLYTESRPRSIVYWVLDAKKKRSADSPKAFAQAPDLYPRTTLHERRQTHNNSTATSTHRQPAHFDDYLVTSQSLGHSAALLCGSKTSVGPDFANPAERLFCRMSDKTLWPFCDGYYVTDDCFDTNLQQLVIGGKVARAKRYVKVVSWGEGEEGEGEGDEH</sequence>
<accession>A0ABR3VGE6</accession>
<proteinExistence type="predicted"/>
<evidence type="ECO:0000256" key="4">
    <source>
        <dbReference type="ARBA" id="ARBA00022824"/>
    </source>
</evidence>
<comment type="caution">
    <text evidence="7">The sequence shown here is derived from an EMBL/GenBank/DDBJ whole genome shotgun (WGS) entry which is preliminary data.</text>
</comment>
<protein>
    <recommendedName>
        <fullName evidence="9">DUF676 domain-containing protein</fullName>
    </recommendedName>
</protein>
<comment type="subcellular location">
    <subcellularLocation>
        <location evidence="2">Endoplasmic reticulum</location>
    </subcellularLocation>
    <subcellularLocation>
        <location evidence="3">Membrane</location>
    </subcellularLocation>
    <subcellularLocation>
        <location evidence="1">Mitochondrion</location>
    </subcellularLocation>
</comment>
<dbReference type="PANTHER" id="PTHR48182:SF2">
    <property type="entry name" value="PROTEIN SERAC1"/>
    <property type="match status" value="1"/>
</dbReference>
<dbReference type="Proteomes" id="UP001583172">
    <property type="component" value="Unassembled WGS sequence"/>
</dbReference>